<feature type="region of interest" description="Disordered" evidence="1">
    <location>
        <begin position="1"/>
        <end position="34"/>
    </location>
</feature>
<gene>
    <name evidence="2" type="ORF">ACFQV2_01910</name>
</gene>
<feature type="region of interest" description="Disordered" evidence="1">
    <location>
        <begin position="47"/>
        <end position="109"/>
    </location>
</feature>
<protein>
    <submittedName>
        <fullName evidence="2">Uncharacterized protein</fullName>
    </submittedName>
</protein>
<dbReference type="EMBL" id="JBHTEY010000004">
    <property type="protein sequence ID" value="MFC7612591.1"/>
    <property type="molecule type" value="Genomic_DNA"/>
</dbReference>
<proteinExistence type="predicted"/>
<dbReference type="Proteomes" id="UP001596512">
    <property type="component" value="Unassembled WGS sequence"/>
</dbReference>
<evidence type="ECO:0000256" key="1">
    <source>
        <dbReference type="SAM" id="MobiDB-lite"/>
    </source>
</evidence>
<evidence type="ECO:0000313" key="2">
    <source>
        <dbReference type="EMBL" id="MFC7612591.1"/>
    </source>
</evidence>
<sequence length="127" mass="13209">MSRPVTCAAKFSAISSRTRRRRAAASGPNSQCSLAMIPAPKCSRSMRNFRSARYGSNAGGDQSSEPTRISHTVRVSRRLHDRPVPSTVSALPASSPTSTTPSVTTGCSGNIATDGHTFSGPIGFAAA</sequence>
<feature type="compositionally biased region" description="Low complexity" evidence="1">
    <location>
        <begin position="84"/>
        <end position="105"/>
    </location>
</feature>
<name>A0ABW2TIC3_9PSEU</name>
<keyword evidence="3" id="KW-1185">Reference proteome</keyword>
<comment type="caution">
    <text evidence="2">The sequence shown here is derived from an EMBL/GenBank/DDBJ whole genome shotgun (WGS) entry which is preliminary data.</text>
</comment>
<feature type="compositionally biased region" description="Polar residues" evidence="1">
    <location>
        <begin position="59"/>
        <end position="70"/>
    </location>
</feature>
<accession>A0ABW2TIC3</accession>
<organism evidence="2 3">
    <name type="scientific">Actinokineospora soli</name>
    <dbReference type="NCBI Taxonomy" id="1048753"/>
    <lineage>
        <taxon>Bacteria</taxon>
        <taxon>Bacillati</taxon>
        <taxon>Actinomycetota</taxon>
        <taxon>Actinomycetes</taxon>
        <taxon>Pseudonocardiales</taxon>
        <taxon>Pseudonocardiaceae</taxon>
        <taxon>Actinokineospora</taxon>
    </lineage>
</organism>
<evidence type="ECO:0000313" key="3">
    <source>
        <dbReference type="Proteomes" id="UP001596512"/>
    </source>
</evidence>
<reference evidence="3" key="1">
    <citation type="journal article" date="2019" name="Int. J. Syst. Evol. Microbiol.">
        <title>The Global Catalogue of Microorganisms (GCM) 10K type strain sequencing project: providing services to taxonomists for standard genome sequencing and annotation.</title>
        <authorList>
            <consortium name="The Broad Institute Genomics Platform"/>
            <consortium name="The Broad Institute Genome Sequencing Center for Infectious Disease"/>
            <person name="Wu L."/>
            <person name="Ma J."/>
        </authorList>
    </citation>
    <scope>NUCLEOTIDE SEQUENCE [LARGE SCALE GENOMIC DNA]</scope>
    <source>
        <strain evidence="3">JCM 17695</strain>
    </source>
</reference>